<feature type="domain" description="SCAN box" evidence="1">
    <location>
        <begin position="42"/>
        <end position="120"/>
    </location>
</feature>
<accession>A0A8C9X7J6</accession>
<evidence type="ECO:0000313" key="3">
    <source>
        <dbReference type="Proteomes" id="UP000694568"/>
    </source>
</evidence>
<dbReference type="Proteomes" id="UP000694568">
    <property type="component" value="Unplaced"/>
</dbReference>
<dbReference type="SUPFAM" id="SSF47353">
    <property type="entry name" value="Retrovirus capsid dimerization domain-like"/>
    <property type="match status" value="1"/>
</dbReference>
<reference evidence="2" key="1">
    <citation type="submission" date="2025-08" db="UniProtKB">
        <authorList>
            <consortium name="Ensembl"/>
        </authorList>
    </citation>
    <scope>IDENTIFICATION</scope>
</reference>
<dbReference type="PROSITE" id="PS50804">
    <property type="entry name" value="SCAN_BOX"/>
    <property type="match status" value="1"/>
</dbReference>
<reference evidence="2" key="2">
    <citation type="submission" date="2025-09" db="UniProtKB">
        <authorList>
            <consortium name="Ensembl"/>
        </authorList>
    </citation>
    <scope>IDENTIFICATION</scope>
</reference>
<sequence length="143" mass="16803">MAPVLAGFGAGLSFEEQKQLLFYKLVKAAVLRAYELMPEAYRQRFRSDKKEKRSHTEFARELATHFNRWCAASQVKTFEDLQELILLEQFKNTLPDHVVTYINEQKVSKVTDAAKLADEFVLTHKVFFGENHGPRFFRMMWRV</sequence>
<dbReference type="GeneTree" id="ENSGT00940000180332"/>
<dbReference type="Gene3D" id="1.10.4020.10">
    <property type="entry name" value="DNA breaking-rejoining enzymes"/>
    <property type="match status" value="1"/>
</dbReference>
<dbReference type="InterPro" id="IPR038269">
    <property type="entry name" value="SCAN_sf"/>
</dbReference>
<dbReference type="Ensembl" id="ENSSLUT00000006575.1">
    <property type="protein sequence ID" value="ENSSLUP00000006414.1"/>
    <property type="gene ID" value="ENSSLUG00000002810.1"/>
</dbReference>
<keyword evidence="3" id="KW-1185">Reference proteome</keyword>
<evidence type="ECO:0000259" key="1">
    <source>
        <dbReference type="PROSITE" id="PS50804"/>
    </source>
</evidence>
<organism evidence="2 3">
    <name type="scientific">Sander lucioperca</name>
    <name type="common">Pike-perch</name>
    <name type="synonym">Perca lucioperca</name>
    <dbReference type="NCBI Taxonomy" id="283035"/>
    <lineage>
        <taxon>Eukaryota</taxon>
        <taxon>Metazoa</taxon>
        <taxon>Chordata</taxon>
        <taxon>Craniata</taxon>
        <taxon>Vertebrata</taxon>
        <taxon>Euteleostomi</taxon>
        <taxon>Actinopterygii</taxon>
        <taxon>Neopterygii</taxon>
        <taxon>Teleostei</taxon>
        <taxon>Neoteleostei</taxon>
        <taxon>Acanthomorphata</taxon>
        <taxon>Eupercaria</taxon>
        <taxon>Perciformes</taxon>
        <taxon>Percoidei</taxon>
        <taxon>Percidae</taxon>
        <taxon>Luciopercinae</taxon>
        <taxon>Sander</taxon>
    </lineage>
</organism>
<dbReference type="PANTHER" id="PTHR46888">
    <property type="entry name" value="ZINC KNUCKLE DOMAINCONTAINING PROTEIN-RELATED"/>
    <property type="match status" value="1"/>
</dbReference>
<dbReference type="Pfam" id="PF02023">
    <property type="entry name" value="SCAN"/>
    <property type="match status" value="1"/>
</dbReference>
<dbReference type="InterPro" id="IPR003309">
    <property type="entry name" value="SCAN_dom"/>
</dbReference>
<name>A0A8C9X7J6_SANLU</name>
<dbReference type="AlphaFoldDB" id="A0A8C9X7J6"/>
<dbReference type="PANTHER" id="PTHR46888:SF13">
    <property type="entry name" value="RIBONUCLEASE H"/>
    <property type="match status" value="1"/>
</dbReference>
<protein>
    <recommendedName>
        <fullName evidence="1">SCAN box domain-containing protein</fullName>
    </recommendedName>
</protein>
<proteinExistence type="predicted"/>
<evidence type="ECO:0000313" key="2">
    <source>
        <dbReference type="Ensembl" id="ENSSLUP00000006414.1"/>
    </source>
</evidence>